<evidence type="ECO:0000256" key="7">
    <source>
        <dbReference type="ARBA" id="ARBA00023316"/>
    </source>
</evidence>
<evidence type="ECO:0000313" key="21">
    <source>
        <dbReference type="Proteomes" id="UP000181997"/>
    </source>
</evidence>
<dbReference type="SUPFAM" id="SSF53244">
    <property type="entry name" value="MurD-like peptide ligases, peptide-binding domain"/>
    <property type="match status" value="1"/>
</dbReference>
<feature type="binding site" evidence="15">
    <location>
        <position position="184"/>
    </location>
    <ligand>
        <name>UDP-N-acetyl-alpha-D-muramoyl-L-alanyl-D-glutamate</name>
        <dbReference type="ChEBI" id="CHEBI:83900"/>
    </ligand>
</feature>
<dbReference type="Pfam" id="PF08245">
    <property type="entry name" value="Mur_ligase_M"/>
    <property type="match status" value="1"/>
</dbReference>
<feature type="short sequence motif" description="Meso-diaminopimelate recognition motif" evidence="15">
    <location>
        <begin position="408"/>
        <end position="411"/>
    </location>
</feature>
<dbReference type="GO" id="GO:0071555">
    <property type="term" value="P:cell wall organization"/>
    <property type="evidence" value="ECO:0007669"/>
    <property type="project" value="UniProtKB-KW"/>
</dbReference>
<evidence type="ECO:0000256" key="2">
    <source>
        <dbReference type="ARBA" id="ARBA00005898"/>
    </source>
</evidence>
<comment type="similarity">
    <text evidence="2 15">Belongs to the MurCDEF family. MurE subfamily.</text>
</comment>
<dbReference type="NCBIfam" id="NF001124">
    <property type="entry name" value="PRK00139.1-2"/>
    <property type="match status" value="1"/>
</dbReference>
<comment type="catalytic activity">
    <reaction evidence="8 15">
        <text>UDP-N-acetyl-alpha-D-muramoyl-L-alanyl-D-glutamate + meso-2,6-diaminopimelate + ATP = UDP-N-acetyl-alpha-D-muramoyl-L-alanyl-gamma-D-glutamyl-meso-2,6-diaminopimelate + ADP + phosphate + H(+)</text>
        <dbReference type="Rhea" id="RHEA:23676"/>
        <dbReference type="ChEBI" id="CHEBI:15378"/>
        <dbReference type="ChEBI" id="CHEBI:30616"/>
        <dbReference type="ChEBI" id="CHEBI:43474"/>
        <dbReference type="ChEBI" id="CHEBI:57791"/>
        <dbReference type="ChEBI" id="CHEBI:83900"/>
        <dbReference type="ChEBI" id="CHEBI:83905"/>
        <dbReference type="ChEBI" id="CHEBI:456216"/>
        <dbReference type="EC" id="6.3.2.13"/>
    </reaction>
</comment>
<keyword evidence="7 15" id="KW-0961">Cell wall biogenesis/degradation</keyword>
<dbReference type="Gene3D" id="3.40.1390.10">
    <property type="entry name" value="MurE/MurF, N-terminal domain"/>
    <property type="match status" value="1"/>
</dbReference>
<keyword evidence="4 15" id="KW-0133">Cell shape</keyword>
<dbReference type="GO" id="GO:0000287">
    <property type="term" value="F:magnesium ion binding"/>
    <property type="evidence" value="ECO:0007669"/>
    <property type="project" value="UniProtKB-UniRule"/>
</dbReference>
<dbReference type="GO" id="GO:0008360">
    <property type="term" value="P:regulation of cell shape"/>
    <property type="evidence" value="ECO:0007669"/>
    <property type="project" value="UniProtKB-KW"/>
</dbReference>
<comment type="PTM">
    <text evidence="15">Carboxylation is probably crucial for Mg(2+) binding and, consequently, for the gamma-phosphate positioning of ATP.</text>
</comment>
<organism evidence="20 21">
    <name type="scientific">[Bacillus] enclensis</name>
    <dbReference type="NCBI Taxonomy" id="1402860"/>
    <lineage>
        <taxon>Bacteria</taxon>
        <taxon>Bacillati</taxon>
        <taxon>Bacillota</taxon>
        <taxon>Bacilli</taxon>
        <taxon>Bacillales</taxon>
        <taxon>Bacillaceae</taxon>
        <taxon>Rossellomorea</taxon>
    </lineage>
</organism>
<dbReference type="HAMAP" id="MF_00208">
    <property type="entry name" value="MurE"/>
    <property type="match status" value="1"/>
</dbReference>
<keyword evidence="15" id="KW-0067">ATP-binding</keyword>
<feature type="domain" description="Mur ligase N-terminal catalytic" evidence="17">
    <location>
        <begin position="33"/>
        <end position="94"/>
    </location>
</feature>
<evidence type="ECO:0000256" key="5">
    <source>
        <dbReference type="ARBA" id="ARBA00022984"/>
    </source>
</evidence>
<dbReference type="Proteomes" id="UP000181997">
    <property type="component" value="Unassembled WGS sequence"/>
</dbReference>
<proteinExistence type="inferred from homology"/>
<feature type="binding site" evidence="15">
    <location>
        <begin position="151"/>
        <end position="152"/>
    </location>
    <ligand>
        <name>UDP-N-acetyl-alpha-D-muramoyl-L-alanyl-D-glutamate</name>
        <dbReference type="ChEBI" id="CHEBI:83900"/>
    </ligand>
</feature>
<feature type="binding site" evidence="15">
    <location>
        <position position="178"/>
    </location>
    <ligand>
        <name>UDP-N-acetyl-alpha-D-muramoyl-L-alanyl-D-glutamate</name>
        <dbReference type="ChEBI" id="CHEBI:83900"/>
    </ligand>
</feature>
<evidence type="ECO:0000259" key="19">
    <source>
        <dbReference type="Pfam" id="PF08245"/>
    </source>
</evidence>
<evidence type="ECO:0000256" key="11">
    <source>
        <dbReference type="ARBA" id="ARBA00072883"/>
    </source>
</evidence>
<evidence type="ECO:0000256" key="8">
    <source>
        <dbReference type="ARBA" id="ARBA00050251"/>
    </source>
</evidence>
<evidence type="ECO:0000256" key="14">
    <source>
        <dbReference type="ARBA" id="ARBA00081560"/>
    </source>
</evidence>
<keyword evidence="5 15" id="KW-0573">Peptidoglycan synthesis</keyword>
<keyword evidence="21" id="KW-1185">Reference proteome</keyword>
<dbReference type="FunFam" id="3.90.190.20:FF:000006">
    <property type="entry name" value="UDP-N-acetylmuramoyl-L-alanyl-D-glutamate--2,6-diaminopimelate ligase"/>
    <property type="match status" value="1"/>
</dbReference>
<feature type="modified residue" description="N6-carboxylysine" evidence="15">
    <location>
        <position position="218"/>
    </location>
</feature>
<sequence length="487" mass="53450">MMRLHALLEVLPFYKVQGEGNPAISNIANHHKKVRNGDLFICIKGLEVDSHSLAHVAEKNGAAAILAEREVDVDIPVIIVPDTKKAMAVLSDHFYEQPSHRLLLVGVTGTNGKTTTTNLIDQIFTGNGMKTGLIGTMHIKAGDELEVSHNTTPDSLTLQQTFHRFCKKGVKSAIMEVSSHALDQGRVHGCDYDIAVFTNLSQDHLDYHRSMDEYRNAKGLLFSQLGNTYYKKTPKYAIINKDDHAAEYFIRSTAAHVFTYGLSAEADFCARDLQLKPSESSFTLVSPFGEKDIVLPLAGKFNVYNALAAIAAASAAGISVEQSVRLLENAQGVRGRFESISEGQPFSVIIDYAHTPDGLKNVLETIQSIAAGEIIVVVGCGGDRDKIKRPIMAEIACEYGDFAVFTSDNPRTENPIDILKDMEAGAVGKEYKLITDRKNAIKEAILQAKEGDVVLIAGKGHETYQIIGNDVYDFDDREVARQIIREL</sequence>
<comment type="caution">
    <text evidence="15">Lacks conserved residue(s) required for the propagation of feature annotation.</text>
</comment>
<comment type="pathway">
    <text evidence="1 15 16">Cell wall biogenesis; peptidoglycan biosynthesis.</text>
</comment>
<comment type="subcellular location">
    <subcellularLocation>
        <location evidence="15 16">Cytoplasm</location>
    </subcellularLocation>
</comment>
<evidence type="ECO:0000259" key="18">
    <source>
        <dbReference type="Pfam" id="PF02875"/>
    </source>
</evidence>
<comment type="function">
    <text evidence="9 15">Catalyzes the addition of meso-diaminopimelic acid to the nucleotide precursor UDP-N-acetylmuramoyl-L-alanyl-D-glutamate (UMAG) in the biosynthesis of bacterial cell-wall peptidoglycan.</text>
</comment>
<dbReference type="GO" id="GO:0005524">
    <property type="term" value="F:ATP binding"/>
    <property type="evidence" value="ECO:0007669"/>
    <property type="project" value="UniProtKB-UniRule"/>
</dbReference>
<evidence type="ECO:0000256" key="10">
    <source>
        <dbReference type="ARBA" id="ARBA00066633"/>
    </source>
</evidence>
<dbReference type="InterPro" id="IPR005761">
    <property type="entry name" value="UDP-N-AcMur-Glu-dNH2Pim_ligase"/>
</dbReference>
<keyword evidence="15" id="KW-0460">Magnesium</keyword>
<feature type="binding site" evidence="15">
    <location>
        <begin position="408"/>
        <end position="411"/>
    </location>
    <ligand>
        <name>meso-2,6-diaminopimelate</name>
        <dbReference type="ChEBI" id="CHEBI:57791"/>
    </ligand>
</feature>
<evidence type="ECO:0000256" key="12">
    <source>
        <dbReference type="ARBA" id="ARBA00075482"/>
    </source>
</evidence>
<keyword evidence="6 15" id="KW-0131">Cell cycle</keyword>
<protein>
    <recommendedName>
        <fullName evidence="11 15">UDP-N-acetylmuramoyl-L-alanyl-D-glutamate--2,6-diaminopimelate ligase</fullName>
        <ecNumber evidence="10 15">6.3.2.13</ecNumber>
    </recommendedName>
    <alternativeName>
        <fullName evidence="12 15">Meso-A2pm-adding enzyme</fullName>
    </alternativeName>
    <alternativeName>
        <fullName evidence="13 15">Meso-diaminopimelate-adding enzyme</fullName>
    </alternativeName>
    <alternativeName>
        <fullName evidence="14 15">UDP-MurNAc-L-Ala-D-Glu:meso-diaminopimelate ligase</fullName>
    </alternativeName>
    <alternativeName>
        <fullName evidence="15">UDP-MurNAc-tripeptide synthetase</fullName>
    </alternativeName>
    <alternativeName>
        <fullName evidence="15">UDP-N-acetylmuramyl-tripeptide synthetase</fullName>
    </alternativeName>
</protein>
<evidence type="ECO:0000256" key="13">
    <source>
        <dbReference type="ARBA" id="ARBA00076158"/>
    </source>
</evidence>
<dbReference type="NCBIfam" id="NF001126">
    <property type="entry name" value="PRK00139.1-4"/>
    <property type="match status" value="1"/>
</dbReference>
<dbReference type="Gene3D" id="3.40.1190.10">
    <property type="entry name" value="Mur-like, catalytic domain"/>
    <property type="match status" value="1"/>
</dbReference>
<dbReference type="EMBL" id="FMAU01000002">
    <property type="protein sequence ID" value="SCC04342.1"/>
    <property type="molecule type" value="Genomic_DNA"/>
</dbReference>
<dbReference type="Pfam" id="PF02875">
    <property type="entry name" value="Mur_ligase_C"/>
    <property type="match status" value="1"/>
</dbReference>
<dbReference type="SUPFAM" id="SSF63418">
    <property type="entry name" value="MurE/MurF N-terminal domain"/>
    <property type="match status" value="1"/>
</dbReference>
<comment type="cofactor">
    <cofactor evidence="15">
        <name>Mg(2+)</name>
        <dbReference type="ChEBI" id="CHEBI:18420"/>
    </cofactor>
</comment>
<keyword evidence="3 15" id="KW-0132">Cell division</keyword>
<keyword evidence="15" id="KW-0963">Cytoplasm</keyword>
<reference evidence="21" key="1">
    <citation type="submission" date="2016-08" db="EMBL/GenBank/DDBJ databases">
        <authorList>
            <person name="Varghese N."/>
            <person name="Submissions Spin"/>
        </authorList>
    </citation>
    <scope>NUCLEOTIDE SEQUENCE [LARGE SCALE GENOMIC DNA]</scope>
    <source>
        <strain evidence="21">SGD-1123</strain>
    </source>
</reference>
<keyword evidence="15" id="KW-0547">Nucleotide-binding</keyword>
<dbReference type="InterPro" id="IPR000713">
    <property type="entry name" value="Mur_ligase_N"/>
</dbReference>
<name>A0A1C4BC75_9BACI</name>
<gene>
    <name evidence="15" type="primary">murE</name>
    <name evidence="20" type="ORF">GA0061094_2056</name>
</gene>
<dbReference type="SUPFAM" id="SSF53623">
    <property type="entry name" value="MurD-like peptide ligases, catalytic domain"/>
    <property type="match status" value="1"/>
</dbReference>
<dbReference type="Gene3D" id="3.90.190.20">
    <property type="entry name" value="Mur ligase, C-terminal domain"/>
    <property type="match status" value="1"/>
</dbReference>
<dbReference type="GO" id="GO:0005737">
    <property type="term" value="C:cytoplasm"/>
    <property type="evidence" value="ECO:0007669"/>
    <property type="project" value="UniProtKB-SubCell"/>
</dbReference>
<dbReference type="NCBIfam" id="TIGR01085">
    <property type="entry name" value="murE"/>
    <property type="match status" value="1"/>
</dbReference>
<accession>A0A1C4BC75</accession>
<evidence type="ECO:0000256" key="1">
    <source>
        <dbReference type="ARBA" id="ARBA00004752"/>
    </source>
</evidence>
<feature type="binding site" evidence="15">
    <location>
        <position position="458"/>
    </location>
    <ligand>
        <name>meso-2,6-diaminopimelate</name>
        <dbReference type="ChEBI" id="CHEBI:57791"/>
    </ligand>
</feature>
<dbReference type="GO" id="GO:0009252">
    <property type="term" value="P:peptidoglycan biosynthetic process"/>
    <property type="evidence" value="ECO:0007669"/>
    <property type="project" value="UniProtKB-UniRule"/>
</dbReference>
<feature type="binding site" evidence="15">
    <location>
        <begin position="109"/>
        <end position="115"/>
    </location>
    <ligand>
        <name>ATP</name>
        <dbReference type="ChEBI" id="CHEBI:30616"/>
    </ligand>
</feature>
<dbReference type="GO" id="GO:0051301">
    <property type="term" value="P:cell division"/>
    <property type="evidence" value="ECO:0007669"/>
    <property type="project" value="UniProtKB-KW"/>
</dbReference>
<feature type="binding site" evidence="15">
    <location>
        <position position="150"/>
    </location>
    <ligand>
        <name>UDP-N-acetyl-alpha-D-muramoyl-L-alanyl-D-glutamate</name>
        <dbReference type="ChEBI" id="CHEBI:83900"/>
    </ligand>
</feature>
<evidence type="ECO:0000256" key="4">
    <source>
        <dbReference type="ARBA" id="ARBA00022960"/>
    </source>
</evidence>
<dbReference type="InterPro" id="IPR036565">
    <property type="entry name" value="Mur-like_cat_sf"/>
</dbReference>
<dbReference type="InterPro" id="IPR036615">
    <property type="entry name" value="Mur_ligase_C_dom_sf"/>
</dbReference>
<dbReference type="UniPathway" id="UPA00219"/>
<dbReference type="PANTHER" id="PTHR23135">
    <property type="entry name" value="MUR LIGASE FAMILY MEMBER"/>
    <property type="match status" value="1"/>
</dbReference>
<evidence type="ECO:0000256" key="3">
    <source>
        <dbReference type="ARBA" id="ARBA00022618"/>
    </source>
</evidence>
<feature type="binding site" evidence="15">
    <location>
        <position position="186"/>
    </location>
    <ligand>
        <name>UDP-N-acetyl-alpha-D-muramoyl-L-alanyl-D-glutamate</name>
        <dbReference type="ChEBI" id="CHEBI:83900"/>
    </ligand>
</feature>
<feature type="domain" description="Mur ligase central" evidence="19">
    <location>
        <begin position="107"/>
        <end position="313"/>
    </location>
</feature>
<dbReference type="InterPro" id="IPR013221">
    <property type="entry name" value="Mur_ligase_cen"/>
</dbReference>
<dbReference type="InterPro" id="IPR004101">
    <property type="entry name" value="Mur_ligase_C"/>
</dbReference>
<dbReference type="EC" id="6.3.2.13" evidence="10 15"/>
<dbReference type="Pfam" id="PF01225">
    <property type="entry name" value="Mur_ligase"/>
    <property type="match status" value="1"/>
</dbReference>
<evidence type="ECO:0000259" key="17">
    <source>
        <dbReference type="Pfam" id="PF01225"/>
    </source>
</evidence>
<keyword evidence="15 20" id="KW-0436">Ligase</keyword>
<evidence type="ECO:0000256" key="9">
    <source>
        <dbReference type="ARBA" id="ARBA00056782"/>
    </source>
</evidence>
<dbReference type="GO" id="GO:0008765">
    <property type="term" value="F:UDP-N-acetylmuramoylalanyl-D-glutamate-2,6-diaminopimelate ligase activity"/>
    <property type="evidence" value="ECO:0007669"/>
    <property type="project" value="UniProtKB-UniRule"/>
</dbReference>
<feature type="domain" description="Mur ligase C-terminal" evidence="18">
    <location>
        <begin position="335"/>
        <end position="460"/>
    </location>
</feature>
<dbReference type="PANTHER" id="PTHR23135:SF4">
    <property type="entry name" value="UDP-N-ACETYLMURAMOYL-L-ALANYL-D-GLUTAMATE--2,6-DIAMINOPIMELATE LIGASE MURE HOMOLOG, CHLOROPLASTIC"/>
    <property type="match status" value="1"/>
</dbReference>
<evidence type="ECO:0000256" key="6">
    <source>
        <dbReference type="ARBA" id="ARBA00023306"/>
    </source>
</evidence>
<feature type="binding site" evidence="15">
    <location>
        <position position="462"/>
    </location>
    <ligand>
        <name>meso-2,6-diaminopimelate</name>
        <dbReference type="ChEBI" id="CHEBI:57791"/>
    </ligand>
</feature>
<evidence type="ECO:0000313" key="20">
    <source>
        <dbReference type="EMBL" id="SCC04342.1"/>
    </source>
</evidence>
<evidence type="ECO:0000256" key="15">
    <source>
        <dbReference type="HAMAP-Rule" id="MF_00208"/>
    </source>
</evidence>
<feature type="binding site" evidence="15">
    <location>
        <position position="384"/>
    </location>
    <ligand>
        <name>meso-2,6-diaminopimelate</name>
        <dbReference type="ChEBI" id="CHEBI:57791"/>
    </ligand>
</feature>
<dbReference type="AlphaFoldDB" id="A0A1C4BC75"/>
<dbReference type="InterPro" id="IPR035911">
    <property type="entry name" value="MurE/MurF_N"/>
</dbReference>
<evidence type="ECO:0000256" key="16">
    <source>
        <dbReference type="RuleBase" id="RU004135"/>
    </source>
</evidence>